<protein>
    <submittedName>
        <fullName evidence="2">Uncharacterized protein</fullName>
    </submittedName>
</protein>
<name>A0A8K0H3C4_9ROSA</name>
<evidence type="ECO:0000313" key="2">
    <source>
        <dbReference type="EMBL" id="KAF3444972.1"/>
    </source>
</evidence>
<proteinExistence type="predicted"/>
<reference evidence="2" key="1">
    <citation type="submission" date="2020-03" db="EMBL/GenBank/DDBJ databases">
        <title>A high-quality chromosome-level genome assembly of a woody plant with both climbing and erect habits, Rhamnella rubrinervis.</title>
        <authorList>
            <person name="Lu Z."/>
            <person name="Yang Y."/>
            <person name="Zhu X."/>
            <person name="Sun Y."/>
        </authorList>
    </citation>
    <scope>NUCLEOTIDE SEQUENCE</scope>
    <source>
        <strain evidence="2">BYM</strain>
        <tissue evidence="2">Leaf</tissue>
    </source>
</reference>
<dbReference type="EMBL" id="VOIH02000006">
    <property type="protein sequence ID" value="KAF3444972.1"/>
    <property type="molecule type" value="Genomic_DNA"/>
</dbReference>
<feature type="compositionally biased region" description="Polar residues" evidence="1">
    <location>
        <begin position="267"/>
        <end position="279"/>
    </location>
</feature>
<evidence type="ECO:0000313" key="3">
    <source>
        <dbReference type="Proteomes" id="UP000796880"/>
    </source>
</evidence>
<gene>
    <name evidence="2" type="ORF">FNV43_RR14665</name>
</gene>
<feature type="compositionally biased region" description="Basic and acidic residues" evidence="1">
    <location>
        <begin position="280"/>
        <end position="296"/>
    </location>
</feature>
<feature type="compositionally biased region" description="Basic and acidic residues" evidence="1">
    <location>
        <begin position="92"/>
        <end position="155"/>
    </location>
</feature>
<dbReference type="OrthoDB" id="1926326at2759"/>
<dbReference type="Proteomes" id="UP000796880">
    <property type="component" value="Unassembled WGS sequence"/>
</dbReference>
<feature type="compositionally biased region" description="Polar residues" evidence="1">
    <location>
        <begin position="297"/>
        <end position="307"/>
    </location>
</feature>
<feature type="region of interest" description="Disordered" evidence="1">
    <location>
        <begin position="62"/>
        <end position="318"/>
    </location>
</feature>
<comment type="caution">
    <text evidence="2">The sequence shown here is derived from an EMBL/GenBank/DDBJ whole genome shotgun (WGS) entry which is preliminary data.</text>
</comment>
<dbReference type="AlphaFoldDB" id="A0A8K0H3C4"/>
<feature type="compositionally biased region" description="Polar residues" evidence="1">
    <location>
        <begin position="244"/>
        <end position="254"/>
    </location>
</feature>
<dbReference type="PANTHER" id="PTHR37187:SF7">
    <property type="entry name" value="EXPRESSED PROTEIN"/>
    <property type="match status" value="1"/>
</dbReference>
<organism evidence="2 3">
    <name type="scientific">Rhamnella rubrinervis</name>
    <dbReference type="NCBI Taxonomy" id="2594499"/>
    <lineage>
        <taxon>Eukaryota</taxon>
        <taxon>Viridiplantae</taxon>
        <taxon>Streptophyta</taxon>
        <taxon>Embryophyta</taxon>
        <taxon>Tracheophyta</taxon>
        <taxon>Spermatophyta</taxon>
        <taxon>Magnoliopsida</taxon>
        <taxon>eudicotyledons</taxon>
        <taxon>Gunneridae</taxon>
        <taxon>Pentapetalae</taxon>
        <taxon>rosids</taxon>
        <taxon>fabids</taxon>
        <taxon>Rosales</taxon>
        <taxon>Rhamnaceae</taxon>
        <taxon>rhamnoid group</taxon>
        <taxon>Rhamneae</taxon>
        <taxon>Rhamnella</taxon>
    </lineage>
</organism>
<accession>A0A8K0H3C4</accession>
<evidence type="ECO:0000256" key="1">
    <source>
        <dbReference type="SAM" id="MobiDB-lite"/>
    </source>
</evidence>
<dbReference type="PANTHER" id="PTHR37187">
    <property type="entry name" value="EXPRESSED PROTEIN"/>
    <property type="match status" value="1"/>
</dbReference>
<keyword evidence="3" id="KW-1185">Reference proteome</keyword>
<feature type="compositionally biased region" description="Polar residues" evidence="1">
    <location>
        <begin position="205"/>
        <end position="214"/>
    </location>
</feature>
<sequence length="333" mass="36551">MKDITTPIYYSSPTIQFQEISHLNSSDEFGFGGPETASLTPNIHRDQCLLVQEPSVSESFMQMEGTSNGKLEETREVQLQDEDKEVYIQDVGDSKPVDEFARDMDIADNSDPTHRREVKVEDFSEPADKSIVGKDDSGPKTSSRDEETEPAEKTAHQVVDSEQVVEEKEVLVSVIDSVDQPPADLEYSEERNEKLLPSMDDETGESSTSATNFPSKEINGKTLTPFDECNGFPPVVTDLASKASIENNNESSPAVAQVLPKGHEGTESQAGEESIGESSYETRRDTGGGECDKPEVTESTANQSIASVNGRPLQPTSWRSCCGLFEVLRRSDQ</sequence>